<evidence type="ECO:0000259" key="1">
    <source>
        <dbReference type="PROSITE" id="PS50209"/>
    </source>
</evidence>
<dbReference type="Pfam" id="PF00619">
    <property type="entry name" value="CARD"/>
    <property type="match status" value="1"/>
</dbReference>
<evidence type="ECO:0000313" key="3">
    <source>
        <dbReference type="Proteomes" id="UP001352852"/>
    </source>
</evidence>
<dbReference type="SUPFAM" id="SSF47986">
    <property type="entry name" value="DEATH domain"/>
    <property type="match status" value="1"/>
</dbReference>
<sequence>MNYEERKSPRWLTLTVAKEDCGLVCHGGGAGLGCVSLGETKQKGCNISLVHGDAVLRTSQYSRQLRSRKEDIDSWRARNHLGLSRCGFIPLFGSTEGLTVNMGQVEEAKISCLNLLTCHRELLVSTLRSIQCLLDNLLASGFFCEEDVEIVQRTITKANQARKILELVQCKGEEACEYLIFVLYKVHDAYIDLQPWLKEINYKPSRDVGEMKVVNTDP</sequence>
<dbReference type="InterPro" id="IPR011029">
    <property type="entry name" value="DEATH-like_dom_sf"/>
</dbReference>
<gene>
    <name evidence="2" type="ORF">CHARACLAT_009002</name>
</gene>
<dbReference type="EMBL" id="JAHUTJ010041524">
    <property type="protein sequence ID" value="MED6280270.1"/>
    <property type="molecule type" value="Genomic_DNA"/>
</dbReference>
<keyword evidence="3" id="KW-1185">Reference proteome</keyword>
<dbReference type="Proteomes" id="UP001352852">
    <property type="component" value="Unassembled WGS sequence"/>
</dbReference>
<feature type="non-terminal residue" evidence="2">
    <location>
        <position position="218"/>
    </location>
</feature>
<dbReference type="PROSITE" id="PS51257">
    <property type="entry name" value="PROKAR_LIPOPROTEIN"/>
    <property type="match status" value="1"/>
</dbReference>
<accession>A0ABU7E0M9</accession>
<dbReference type="PROSITE" id="PS50209">
    <property type="entry name" value="CARD"/>
    <property type="match status" value="1"/>
</dbReference>
<reference evidence="2 3" key="1">
    <citation type="submission" date="2021-06" db="EMBL/GenBank/DDBJ databases">
        <authorList>
            <person name="Palmer J.M."/>
        </authorList>
    </citation>
    <scope>NUCLEOTIDE SEQUENCE [LARGE SCALE GENOMIC DNA]</scope>
    <source>
        <strain evidence="2 3">CL_MEX2019</strain>
        <tissue evidence="2">Muscle</tissue>
    </source>
</reference>
<name>A0ABU7E0M9_9TELE</name>
<organism evidence="2 3">
    <name type="scientific">Characodon lateralis</name>
    <dbReference type="NCBI Taxonomy" id="208331"/>
    <lineage>
        <taxon>Eukaryota</taxon>
        <taxon>Metazoa</taxon>
        <taxon>Chordata</taxon>
        <taxon>Craniata</taxon>
        <taxon>Vertebrata</taxon>
        <taxon>Euteleostomi</taxon>
        <taxon>Actinopterygii</taxon>
        <taxon>Neopterygii</taxon>
        <taxon>Teleostei</taxon>
        <taxon>Neoteleostei</taxon>
        <taxon>Acanthomorphata</taxon>
        <taxon>Ovalentaria</taxon>
        <taxon>Atherinomorphae</taxon>
        <taxon>Cyprinodontiformes</taxon>
        <taxon>Goodeidae</taxon>
        <taxon>Characodon</taxon>
    </lineage>
</organism>
<proteinExistence type="predicted"/>
<comment type="caution">
    <text evidence="2">The sequence shown here is derived from an EMBL/GenBank/DDBJ whole genome shotgun (WGS) entry which is preliminary data.</text>
</comment>
<evidence type="ECO:0000313" key="2">
    <source>
        <dbReference type="EMBL" id="MED6280270.1"/>
    </source>
</evidence>
<feature type="domain" description="CARD" evidence="1">
    <location>
        <begin position="114"/>
        <end position="183"/>
    </location>
</feature>
<protein>
    <recommendedName>
        <fullName evidence="1">CARD domain-containing protein</fullName>
    </recommendedName>
</protein>
<dbReference type="InterPro" id="IPR001315">
    <property type="entry name" value="CARD"/>
</dbReference>
<dbReference type="Gene3D" id="1.10.533.10">
    <property type="entry name" value="Death Domain, Fas"/>
    <property type="match status" value="1"/>
</dbReference>